<sequence>MPPRRSKVVNSSDGEDEDYDVKPTSSKRSKDKEEEEEAREISEPKTKKSRPSTSNNEIGQAELEKNDDGDSFFKLTENRRVTVRKFKNMTLIDIRETYKDKQTNKLKPGAKGISLTKEQWDVLKNNINNVDDMIAKVNEK</sequence>
<dbReference type="GO" id="GO:0005634">
    <property type="term" value="C:nucleus"/>
    <property type="evidence" value="ECO:0007669"/>
    <property type="project" value="UniProtKB-SubCell"/>
</dbReference>
<evidence type="ECO:0000256" key="7">
    <source>
        <dbReference type="SAM" id="MobiDB-lite"/>
    </source>
</evidence>
<feature type="region of interest" description="Disordered" evidence="7">
    <location>
        <begin position="1"/>
        <end position="71"/>
    </location>
</feature>
<evidence type="ECO:0000313" key="10">
    <source>
        <dbReference type="Proteomes" id="UP001355207"/>
    </source>
</evidence>
<dbReference type="RefSeq" id="XP_066076251.1">
    <property type="nucleotide sequence ID" value="XM_066220154.1"/>
</dbReference>
<evidence type="ECO:0000256" key="4">
    <source>
        <dbReference type="ARBA" id="ARBA00023125"/>
    </source>
</evidence>
<dbReference type="GO" id="GO:0003677">
    <property type="term" value="F:DNA binding"/>
    <property type="evidence" value="ECO:0007669"/>
    <property type="project" value="UniProtKB-KW"/>
</dbReference>
<keyword evidence="10" id="KW-1185">Reference proteome</keyword>
<evidence type="ECO:0000256" key="5">
    <source>
        <dbReference type="ARBA" id="ARBA00023163"/>
    </source>
</evidence>
<evidence type="ECO:0000256" key="2">
    <source>
        <dbReference type="ARBA" id="ARBA00009001"/>
    </source>
</evidence>
<dbReference type="Proteomes" id="UP001355207">
    <property type="component" value="Chromosome 5"/>
</dbReference>
<organism evidence="9 10">
    <name type="scientific">Kwoniella dendrophila CBS 6074</name>
    <dbReference type="NCBI Taxonomy" id="1295534"/>
    <lineage>
        <taxon>Eukaryota</taxon>
        <taxon>Fungi</taxon>
        <taxon>Dikarya</taxon>
        <taxon>Basidiomycota</taxon>
        <taxon>Agaricomycotina</taxon>
        <taxon>Tremellomycetes</taxon>
        <taxon>Tremellales</taxon>
        <taxon>Cryptococcaceae</taxon>
        <taxon>Kwoniella</taxon>
    </lineage>
</organism>
<proteinExistence type="inferred from homology"/>
<evidence type="ECO:0000256" key="1">
    <source>
        <dbReference type="ARBA" id="ARBA00004123"/>
    </source>
</evidence>
<dbReference type="GeneID" id="91095082"/>
<reference evidence="9 10" key="1">
    <citation type="submission" date="2024-01" db="EMBL/GenBank/DDBJ databases">
        <title>Comparative genomics of Cryptococcus and Kwoniella reveals pathogenesis evolution and contrasting modes of karyotype evolution via chromosome fusion or intercentromeric recombination.</title>
        <authorList>
            <person name="Coelho M.A."/>
            <person name="David-Palma M."/>
            <person name="Shea T."/>
            <person name="Bowers K."/>
            <person name="McGinley-Smith S."/>
            <person name="Mohammad A.W."/>
            <person name="Gnirke A."/>
            <person name="Yurkov A.M."/>
            <person name="Nowrousian M."/>
            <person name="Sun S."/>
            <person name="Cuomo C.A."/>
            <person name="Heitman J."/>
        </authorList>
    </citation>
    <scope>NUCLEOTIDE SEQUENCE [LARGE SCALE GENOMIC DNA]</scope>
    <source>
        <strain evidence="9 10">CBS 6074</strain>
    </source>
</reference>
<dbReference type="AlphaFoldDB" id="A0AAX4JY87"/>
<feature type="domain" description="Transcriptional coactivator p15 (PC4) C-terminal" evidence="8">
    <location>
        <begin position="73"/>
        <end position="126"/>
    </location>
</feature>
<gene>
    <name evidence="9" type="ORF">L201_004412</name>
</gene>
<dbReference type="GO" id="GO:0060261">
    <property type="term" value="P:positive regulation of transcription initiation by RNA polymerase II"/>
    <property type="evidence" value="ECO:0007669"/>
    <property type="project" value="InterPro"/>
</dbReference>
<evidence type="ECO:0000256" key="6">
    <source>
        <dbReference type="ARBA" id="ARBA00023242"/>
    </source>
</evidence>
<comment type="similarity">
    <text evidence="2">Belongs to the transcriptional coactivator PC4 family.</text>
</comment>
<dbReference type="EMBL" id="CP144102">
    <property type="protein sequence ID" value="WWC89488.1"/>
    <property type="molecule type" value="Genomic_DNA"/>
</dbReference>
<dbReference type="InterPro" id="IPR009044">
    <property type="entry name" value="ssDNA-bd_transcriptional_reg"/>
</dbReference>
<dbReference type="Pfam" id="PF02229">
    <property type="entry name" value="PC4"/>
    <property type="match status" value="1"/>
</dbReference>
<dbReference type="InterPro" id="IPR045125">
    <property type="entry name" value="Sub1/Tcp4-like"/>
</dbReference>
<keyword evidence="5" id="KW-0804">Transcription</keyword>
<keyword evidence="4" id="KW-0238">DNA-binding</keyword>
<evidence type="ECO:0000313" key="9">
    <source>
        <dbReference type="EMBL" id="WWC89488.1"/>
    </source>
</evidence>
<dbReference type="Gene3D" id="2.30.31.10">
    <property type="entry name" value="Transcriptional Coactivator Pc4, Chain A"/>
    <property type="match status" value="1"/>
</dbReference>
<dbReference type="SUPFAM" id="SSF54447">
    <property type="entry name" value="ssDNA-binding transcriptional regulator domain"/>
    <property type="match status" value="1"/>
</dbReference>
<dbReference type="PANTHER" id="PTHR13215">
    <property type="entry name" value="RNA POLYMERASE II TRANSCRIPTIONAL COACTIVATOR"/>
    <property type="match status" value="1"/>
</dbReference>
<keyword evidence="6" id="KW-0539">Nucleus</keyword>
<evidence type="ECO:0000259" key="8">
    <source>
        <dbReference type="Pfam" id="PF02229"/>
    </source>
</evidence>
<dbReference type="GO" id="GO:0003713">
    <property type="term" value="F:transcription coactivator activity"/>
    <property type="evidence" value="ECO:0007669"/>
    <property type="project" value="InterPro"/>
</dbReference>
<name>A0AAX4JY87_9TREE</name>
<comment type="subcellular location">
    <subcellularLocation>
        <location evidence="1">Nucleus</location>
    </subcellularLocation>
</comment>
<keyword evidence="3" id="KW-0805">Transcription regulation</keyword>
<accession>A0AAX4JY87</accession>
<evidence type="ECO:0000256" key="3">
    <source>
        <dbReference type="ARBA" id="ARBA00023015"/>
    </source>
</evidence>
<dbReference type="InterPro" id="IPR003173">
    <property type="entry name" value="PC4_C"/>
</dbReference>
<protein>
    <recommendedName>
        <fullName evidence="8">Transcriptional coactivator p15 (PC4) C-terminal domain-containing protein</fullName>
    </recommendedName>
</protein>